<protein>
    <submittedName>
        <fullName evidence="1">Uncharacterized protein</fullName>
    </submittedName>
</protein>
<keyword evidence="2" id="KW-1185">Reference proteome</keyword>
<gene>
    <name evidence="1" type="ORF">GCM10007890_00720</name>
</gene>
<proteinExistence type="predicted"/>
<evidence type="ECO:0000313" key="1">
    <source>
        <dbReference type="EMBL" id="GLS68061.1"/>
    </source>
</evidence>
<comment type="caution">
    <text evidence="1">The sequence shown here is derived from an EMBL/GenBank/DDBJ whole genome shotgun (WGS) entry which is preliminary data.</text>
</comment>
<organism evidence="1 2">
    <name type="scientific">Methylobacterium tardum</name>
    <dbReference type="NCBI Taxonomy" id="374432"/>
    <lineage>
        <taxon>Bacteria</taxon>
        <taxon>Pseudomonadati</taxon>
        <taxon>Pseudomonadota</taxon>
        <taxon>Alphaproteobacteria</taxon>
        <taxon>Hyphomicrobiales</taxon>
        <taxon>Methylobacteriaceae</taxon>
        <taxon>Methylobacterium</taxon>
    </lineage>
</organism>
<dbReference type="Proteomes" id="UP001157440">
    <property type="component" value="Unassembled WGS sequence"/>
</dbReference>
<name>A0AA37T7A7_9HYPH</name>
<dbReference type="EMBL" id="BSPL01000002">
    <property type="protein sequence ID" value="GLS68061.1"/>
    <property type="molecule type" value="Genomic_DNA"/>
</dbReference>
<dbReference type="RefSeq" id="WP_238199254.1">
    <property type="nucleotide sequence ID" value="NZ_BPQZ01000033.1"/>
</dbReference>
<dbReference type="AlphaFoldDB" id="A0AA37T7A7"/>
<evidence type="ECO:0000313" key="2">
    <source>
        <dbReference type="Proteomes" id="UP001157440"/>
    </source>
</evidence>
<sequence length="60" mass="7140">MRLIYAFLAVRMLRLARFDLARSERLYRDGDEAFERSRERVRLAEALADRADLRPLAAMR</sequence>
<reference evidence="2" key="1">
    <citation type="journal article" date="2019" name="Int. J. Syst. Evol. Microbiol.">
        <title>The Global Catalogue of Microorganisms (GCM) 10K type strain sequencing project: providing services to taxonomists for standard genome sequencing and annotation.</title>
        <authorList>
            <consortium name="The Broad Institute Genomics Platform"/>
            <consortium name="The Broad Institute Genome Sequencing Center for Infectious Disease"/>
            <person name="Wu L."/>
            <person name="Ma J."/>
        </authorList>
    </citation>
    <scope>NUCLEOTIDE SEQUENCE [LARGE SCALE GENOMIC DNA]</scope>
    <source>
        <strain evidence="2">NBRC 103632</strain>
    </source>
</reference>
<accession>A0AA37T7A7</accession>